<keyword evidence="2" id="KW-1185">Reference proteome</keyword>
<sequence length="339" mass="35797">MQWVLAYDGACGRCRALAERVVALGAGRLVARSLRDPEVAAWRERLLGAGAPWEPVLFAVEGEGAVRALTGRRLVLELVRLLGVRRGLALARELGDLASPAGAGPVLTRRRVLGRLAGLGAALGLLVSGKLAVPGGVHAQGAGEERPWWAVEPIKTSLLDPAAGEKLLAELVAGPDLRAVLGAAELAEVQAAEHRLADGRTLWALAGVLPDDEVVVAYRDDAGRIEALRYRVVGEVAELRAVSAGGVVQYPAGAGGGDFGLAGCPPGYWPCQRCCGVNLREIENRCAGCWVPCLSCAFIRTVEGCTPCLICLFVFCPYVVYQACRFCRTCCPESPPWGP</sequence>
<accession>B9L4H5</accession>
<organism evidence="1 2">
    <name type="scientific">Thermomicrobium roseum (strain ATCC 27502 / DSM 5159 / P-2)</name>
    <dbReference type="NCBI Taxonomy" id="309801"/>
    <lineage>
        <taxon>Bacteria</taxon>
        <taxon>Pseudomonadati</taxon>
        <taxon>Thermomicrobiota</taxon>
        <taxon>Thermomicrobia</taxon>
        <taxon>Thermomicrobiales</taxon>
        <taxon>Thermomicrobiaceae</taxon>
        <taxon>Thermomicrobium</taxon>
    </lineage>
</organism>
<protein>
    <submittedName>
        <fullName evidence="1">Tat (Twin-arginine translocation) pathway signal sequence domain protein</fullName>
    </submittedName>
</protein>
<proteinExistence type="predicted"/>
<dbReference type="OrthoDB" id="3689067at2"/>
<dbReference type="AlphaFoldDB" id="B9L4H5"/>
<name>B9L4H5_THERP</name>
<keyword evidence="1" id="KW-0614">Plasmid</keyword>
<evidence type="ECO:0000313" key="1">
    <source>
        <dbReference type="EMBL" id="ACM06575.1"/>
    </source>
</evidence>
<dbReference type="RefSeq" id="WP_012642562.1">
    <property type="nucleotide sequence ID" value="NC_011961.1"/>
</dbReference>
<dbReference type="eggNOG" id="COG3200">
    <property type="taxonomic scope" value="Bacteria"/>
</dbReference>
<dbReference type="HOGENOM" id="CLU_818702_0_0_0"/>
<reference evidence="1 2" key="1">
    <citation type="journal article" date="2009" name="PLoS ONE">
        <title>Complete genome sequence of the aerobic CO-oxidizing thermophile Thermomicrobium roseum.</title>
        <authorList>
            <person name="Wu D."/>
            <person name="Raymond J."/>
            <person name="Wu M."/>
            <person name="Chatterji S."/>
            <person name="Ren Q."/>
            <person name="Graham J.E."/>
            <person name="Bryant D.A."/>
            <person name="Robb F."/>
            <person name="Colman A."/>
            <person name="Tallon L.J."/>
            <person name="Badger J.H."/>
            <person name="Madupu R."/>
            <person name="Ward N.L."/>
            <person name="Eisen J.A."/>
        </authorList>
    </citation>
    <scope>NUCLEOTIDE SEQUENCE [LARGE SCALE GENOMIC DNA]</scope>
    <source>
        <strain evidence="2">ATCC 27502 / DSM 5159 / P-2</strain>
        <plasmid evidence="1">unnamed</plasmid>
    </source>
</reference>
<gene>
    <name evidence="1" type="ordered locus">trd_A0689</name>
</gene>
<dbReference type="KEGG" id="tro:trd_A0689"/>
<evidence type="ECO:0000313" key="2">
    <source>
        <dbReference type="Proteomes" id="UP000000447"/>
    </source>
</evidence>
<dbReference type="Proteomes" id="UP000000447">
    <property type="component" value="Plasmid unnamed"/>
</dbReference>
<dbReference type="EMBL" id="CP001276">
    <property type="protein sequence ID" value="ACM06575.1"/>
    <property type="molecule type" value="Genomic_DNA"/>
</dbReference>
<geneLocation type="plasmid" evidence="2">
    <name>Tros</name>
</geneLocation>